<feature type="transmembrane region" description="Helical" evidence="2">
    <location>
        <begin position="21"/>
        <end position="46"/>
    </location>
</feature>
<keyword evidence="2" id="KW-0812">Transmembrane</keyword>
<evidence type="ECO:0000256" key="1">
    <source>
        <dbReference type="SAM" id="MobiDB-lite"/>
    </source>
</evidence>
<evidence type="ECO:0000313" key="5">
    <source>
        <dbReference type="Proteomes" id="UP000469950"/>
    </source>
</evidence>
<reference evidence="4 5" key="1">
    <citation type="submission" date="2019-10" db="EMBL/GenBank/DDBJ databases">
        <title>Draft genome sequence of Marinobacter hydrocarbonoclasticus NCT7M from the microbiome of the marine copepod.</title>
        <authorList>
            <person name="Nuttall R."/>
            <person name="Sharma G."/>
            <person name="Moisander P."/>
        </authorList>
    </citation>
    <scope>NUCLEOTIDE SEQUENCE [LARGE SCALE GENOMIC DNA]</scope>
    <source>
        <strain evidence="4 5">NCT7M</strain>
    </source>
</reference>
<evidence type="ECO:0000256" key="2">
    <source>
        <dbReference type="SAM" id="Phobius"/>
    </source>
</evidence>
<dbReference type="Pfam" id="PF18160">
    <property type="entry name" value="SLATT_5"/>
    <property type="match status" value="1"/>
</dbReference>
<name>A0A833JVE0_MARNT</name>
<comment type="caution">
    <text evidence="4">The sequence shown here is derived from an EMBL/GenBank/DDBJ whole genome shotgun (WGS) entry which is preliminary data.</text>
</comment>
<feature type="region of interest" description="Disordered" evidence="1">
    <location>
        <begin position="108"/>
        <end position="144"/>
    </location>
</feature>
<keyword evidence="2" id="KW-1133">Transmembrane helix</keyword>
<dbReference type="RefSeq" id="WP_153739879.1">
    <property type="nucleotide sequence ID" value="NZ_WBMP01000002.1"/>
</dbReference>
<gene>
    <name evidence="4" type="ORF">F6453_0500</name>
</gene>
<dbReference type="EMBL" id="WBMP01000002">
    <property type="protein sequence ID" value="KAE8546820.1"/>
    <property type="molecule type" value="Genomic_DNA"/>
</dbReference>
<keyword evidence="2" id="KW-0472">Membrane</keyword>
<proteinExistence type="predicted"/>
<evidence type="ECO:0000313" key="4">
    <source>
        <dbReference type="EMBL" id="KAE8546820.1"/>
    </source>
</evidence>
<protein>
    <recommendedName>
        <fullName evidence="3">SMODS and SLOG-associating 2TM effector domain-containing protein</fullName>
    </recommendedName>
</protein>
<sequence>MTLSDNIWWTRKARIQTEKRLLSNSFQAQILLLWYSFFSVFAAIYYLQVERPDALVNVGWIAFSILTLTVSGFINGLSFKERAALVKECYETLNGIYIQARIVEKAPGFSRGQNPESDRMKPGCPEGAQTTQDESEDGRETANHKSIESIGREFQQVLKVCENHTDSDFRAALCEAHLTEPRERLTKHPTQYTWLVFWLERLARVVLFSLYVLLPVGIFVGIGLL</sequence>
<evidence type="ECO:0000259" key="3">
    <source>
        <dbReference type="Pfam" id="PF18160"/>
    </source>
</evidence>
<organism evidence="4 5">
    <name type="scientific">Marinobacter nauticus</name>
    <name type="common">Marinobacter hydrocarbonoclasticus</name>
    <name type="synonym">Marinobacter aquaeolei</name>
    <dbReference type="NCBI Taxonomy" id="2743"/>
    <lineage>
        <taxon>Bacteria</taxon>
        <taxon>Pseudomonadati</taxon>
        <taxon>Pseudomonadota</taxon>
        <taxon>Gammaproteobacteria</taxon>
        <taxon>Pseudomonadales</taxon>
        <taxon>Marinobacteraceae</taxon>
        <taxon>Marinobacter</taxon>
    </lineage>
</organism>
<dbReference type="NCBIfam" id="NF033631">
    <property type="entry name" value="SLATT_5"/>
    <property type="match status" value="1"/>
</dbReference>
<accession>A0A833JVE0</accession>
<feature type="transmembrane region" description="Helical" evidence="2">
    <location>
        <begin position="205"/>
        <end position="224"/>
    </location>
</feature>
<feature type="transmembrane region" description="Helical" evidence="2">
    <location>
        <begin position="58"/>
        <end position="77"/>
    </location>
</feature>
<dbReference type="InterPro" id="IPR041115">
    <property type="entry name" value="SLATT_5"/>
</dbReference>
<dbReference type="AlphaFoldDB" id="A0A833JVE0"/>
<feature type="domain" description="SMODS and SLOG-associating 2TM effector" evidence="3">
    <location>
        <begin position="3"/>
        <end position="220"/>
    </location>
</feature>
<dbReference type="Proteomes" id="UP000469950">
    <property type="component" value="Unassembled WGS sequence"/>
</dbReference>